<dbReference type="SUPFAM" id="SSF52833">
    <property type="entry name" value="Thioredoxin-like"/>
    <property type="match status" value="1"/>
</dbReference>
<keyword evidence="4" id="KW-1185">Reference proteome</keyword>
<dbReference type="Proteomes" id="UP000594263">
    <property type="component" value="Unplaced"/>
</dbReference>
<feature type="domain" description="Glutaredoxin" evidence="2">
    <location>
        <begin position="123"/>
        <end position="189"/>
    </location>
</feature>
<dbReference type="PANTHER" id="PTHR45669">
    <property type="entry name" value="GLUTAREDOXIN DOMAIN-CONTAINING CYSTEINE-RICH PROTEIN CG12206-RELATED"/>
    <property type="match status" value="1"/>
</dbReference>
<dbReference type="InterPro" id="IPR002109">
    <property type="entry name" value="Glutaredoxin"/>
</dbReference>
<sequence>MGEPSKRSSELSGKSKATGLFNRSFTMNSGFLKKPQQQPPQQPKLFQPLARTDSMSKLYNSTMFSGLKGKVMNLRSLFESQVPKPTLAKSATINKQSLLDSMPSSLRPKKRAIELPDTEDRVVVYFTSLRGVRRTHEDCYTVRTILRGFRIHVDERDISMDSAYRVELQGLFCDKNVSVPQVFIRGTHVGGAEAIKQLLETGELARMLKGFPTKQPGYVCQGCGDARFIPCTDCDGSRKIFNEAEQVLMRCYECNENGLVRCPHCCW</sequence>
<organism evidence="3 4">
    <name type="scientific">Kalanchoe fedtschenkoi</name>
    <name type="common">Lavender scallops</name>
    <name type="synonym">South American air plant</name>
    <dbReference type="NCBI Taxonomy" id="63787"/>
    <lineage>
        <taxon>Eukaryota</taxon>
        <taxon>Viridiplantae</taxon>
        <taxon>Streptophyta</taxon>
        <taxon>Embryophyta</taxon>
        <taxon>Tracheophyta</taxon>
        <taxon>Spermatophyta</taxon>
        <taxon>Magnoliopsida</taxon>
        <taxon>eudicotyledons</taxon>
        <taxon>Gunneridae</taxon>
        <taxon>Pentapetalae</taxon>
        <taxon>Saxifragales</taxon>
        <taxon>Crassulaceae</taxon>
        <taxon>Kalanchoe</taxon>
    </lineage>
</organism>
<feature type="region of interest" description="Disordered" evidence="1">
    <location>
        <begin position="1"/>
        <end position="21"/>
    </location>
</feature>
<dbReference type="Pfam" id="PF23733">
    <property type="entry name" value="GRXCR1-2_C"/>
    <property type="match status" value="1"/>
</dbReference>
<dbReference type="EnsemblPlants" id="Kaladp0060s0262.1.v1.1">
    <property type="protein sequence ID" value="Kaladp0060s0262.1.v1.1.CDS.1"/>
    <property type="gene ID" value="Kaladp0060s0262.v1.1"/>
</dbReference>
<proteinExistence type="predicted"/>
<accession>A0A7N0UC44</accession>
<evidence type="ECO:0000259" key="2">
    <source>
        <dbReference type="Pfam" id="PF00462"/>
    </source>
</evidence>
<reference evidence="3" key="1">
    <citation type="submission" date="2021-01" db="UniProtKB">
        <authorList>
            <consortium name="EnsemblPlants"/>
        </authorList>
    </citation>
    <scope>IDENTIFICATION</scope>
</reference>
<protein>
    <recommendedName>
        <fullName evidence="2">Glutaredoxin domain-containing protein</fullName>
    </recommendedName>
</protein>
<dbReference type="AlphaFoldDB" id="A0A7N0UC44"/>
<dbReference type="CDD" id="cd03031">
    <property type="entry name" value="GRX_GRX_like"/>
    <property type="match status" value="1"/>
</dbReference>
<dbReference type="Pfam" id="PF00462">
    <property type="entry name" value="Glutaredoxin"/>
    <property type="match status" value="1"/>
</dbReference>
<dbReference type="Gramene" id="Kaladp0060s0262.1.v1.1">
    <property type="protein sequence ID" value="Kaladp0060s0262.1.v1.1.CDS.1"/>
    <property type="gene ID" value="Kaladp0060s0262.v1.1"/>
</dbReference>
<evidence type="ECO:0000256" key="1">
    <source>
        <dbReference type="SAM" id="MobiDB-lite"/>
    </source>
</evidence>
<evidence type="ECO:0000313" key="3">
    <source>
        <dbReference type="EnsemblPlants" id="Kaladp0060s0262.1.v1.1.CDS.1"/>
    </source>
</evidence>
<evidence type="ECO:0000313" key="4">
    <source>
        <dbReference type="Proteomes" id="UP000594263"/>
    </source>
</evidence>
<dbReference type="Gene3D" id="3.40.30.10">
    <property type="entry name" value="Glutaredoxin"/>
    <property type="match status" value="1"/>
</dbReference>
<name>A0A7N0UC44_KALFE</name>
<dbReference type="PROSITE" id="PS51354">
    <property type="entry name" value="GLUTAREDOXIN_2"/>
    <property type="match status" value="1"/>
</dbReference>
<dbReference type="PANTHER" id="PTHR45669:SF17">
    <property type="entry name" value="GLUTAREDOXIN DOMAIN-CONTAINING PROTEIN"/>
    <property type="match status" value="1"/>
</dbReference>
<dbReference type="InterPro" id="IPR036249">
    <property type="entry name" value="Thioredoxin-like_sf"/>
</dbReference>